<protein>
    <submittedName>
        <fullName evidence="2">Uncharacterized protein</fullName>
    </submittedName>
</protein>
<gene>
    <name evidence="2" type="ordered locus">Corgl_0251</name>
</gene>
<reference evidence="3" key="1">
    <citation type="journal article" date="2013" name="Stand. Genomic Sci.">
        <title>Complete genome sequence of Coriobacterium glomerans type strain (PW2(T)) from the midgut of Pyrrhocoris apterus L. (red soldier bug).</title>
        <authorList>
            <person name="Stackebrandt E."/>
            <person name="Zeytun A."/>
            <person name="Lapidus A."/>
            <person name="Nolan M."/>
            <person name="Lucas S."/>
            <person name="Hammon N."/>
            <person name="Deshpande S."/>
            <person name="Cheng J.F."/>
            <person name="Tapia R."/>
            <person name="Goodwin L.A."/>
            <person name="Pitluck S."/>
            <person name="Liolios K."/>
            <person name="Pagani I."/>
            <person name="Ivanova N."/>
            <person name="Mavromatis K."/>
            <person name="Mikhailova N."/>
            <person name="Huntemann M."/>
            <person name="Pati A."/>
            <person name="Chen A."/>
            <person name="Palaniappan K."/>
            <person name="Chang Y.J."/>
            <person name="Land M."/>
            <person name="Hauser L."/>
            <person name="Rohde M."/>
            <person name="Pukall R."/>
            <person name="Goker M."/>
            <person name="Detter J.C."/>
            <person name="Woyke T."/>
            <person name="Bristow J."/>
            <person name="Eisen J.A."/>
            <person name="Markowitz V."/>
            <person name="Hugenholtz P."/>
            <person name="Kyrpides N.C."/>
            <person name="Klenk H.P."/>
        </authorList>
    </citation>
    <scope>NUCLEOTIDE SEQUENCE</scope>
    <source>
        <strain evidence="3">ATCC 49209 / DSM 20642 / JCM 10262 / PW2</strain>
    </source>
</reference>
<sequence>MKELLKADLYRMTRMTKLHGYLWRALIIDGIVIAGFVFLLISKGDGR</sequence>
<name>F2N738_CORGP</name>
<dbReference type="AlphaFoldDB" id="F2N738"/>
<keyword evidence="1" id="KW-0812">Transmembrane</keyword>
<dbReference type="HOGENOM" id="CLU_3166956_0_0_11"/>
<dbReference type="EMBL" id="CP002628">
    <property type="protein sequence ID" value="AEB06377.1"/>
    <property type="molecule type" value="Genomic_DNA"/>
</dbReference>
<keyword evidence="1" id="KW-0472">Membrane</keyword>
<proteinExistence type="predicted"/>
<dbReference type="KEGG" id="cgo:Corgl_0251"/>
<dbReference type="Proteomes" id="UP000006851">
    <property type="component" value="Chromosome"/>
</dbReference>
<dbReference type="RefSeq" id="WP_013708120.1">
    <property type="nucleotide sequence ID" value="NC_015389.1"/>
</dbReference>
<organism evidence="2 3">
    <name type="scientific">Coriobacterium glomerans (strain ATCC 49209 / DSM 20642 / JCM 10262 / PW2)</name>
    <dbReference type="NCBI Taxonomy" id="700015"/>
    <lineage>
        <taxon>Bacteria</taxon>
        <taxon>Bacillati</taxon>
        <taxon>Actinomycetota</taxon>
        <taxon>Coriobacteriia</taxon>
        <taxon>Coriobacteriales</taxon>
        <taxon>Coriobacteriaceae</taxon>
        <taxon>Coriobacterium</taxon>
    </lineage>
</organism>
<evidence type="ECO:0000313" key="2">
    <source>
        <dbReference type="EMBL" id="AEB06377.1"/>
    </source>
</evidence>
<feature type="transmembrane region" description="Helical" evidence="1">
    <location>
        <begin position="21"/>
        <end position="41"/>
    </location>
</feature>
<accession>F2N738</accession>
<keyword evidence="1" id="KW-1133">Transmembrane helix</keyword>
<keyword evidence="3" id="KW-1185">Reference proteome</keyword>
<evidence type="ECO:0000313" key="3">
    <source>
        <dbReference type="Proteomes" id="UP000006851"/>
    </source>
</evidence>
<evidence type="ECO:0000256" key="1">
    <source>
        <dbReference type="SAM" id="Phobius"/>
    </source>
</evidence>